<sequence length="345" mass="38715">MSRKTLAQILKDQDEVIRCARADASGSASPIEGLQQGAWDFQNSGFSTPVAPQGYSGDDIQRMYLRQPPFSHHYVPHFVPTPPATDSTTERAASPPIRFDARAQVTILACLEHGTDLRTWPASARAFLAPTETLTIRLQYTMGATHCEVKVAKFPFLAVSPGYRPTRIPEQGHLTLPCSPDGKLTVWAIEWIGAWLQSICNSKNDGPLDIPIPDTSIGWAAALELRVTAIELGLSQYITHIEDAWLAKAISMQMMCDDGPLIFETAREEHVEGGYDKTDRLLVALCNRHKEGLWEWDFTLEDKRMWYETFTDEERSVVRDVGRSGRSIRQTRTFSDIQNDKSHLV</sequence>
<name>A0A9W8WQQ0_9PLEO</name>
<evidence type="ECO:0000313" key="1">
    <source>
        <dbReference type="EMBL" id="KAJ4330679.1"/>
    </source>
</evidence>
<dbReference type="EMBL" id="JAPEUV010000182">
    <property type="protein sequence ID" value="KAJ4330679.1"/>
    <property type="molecule type" value="Genomic_DNA"/>
</dbReference>
<keyword evidence="2" id="KW-1185">Reference proteome</keyword>
<dbReference type="AlphaFoldDB" id="A0A9W8WQQ0"/>
<evidence type="ECO:0000313" key="2">
    <source>
        <dbReference type="Proteomes" id="UP001140562"/>
    </source>
</evidence>
<protein>
    <submittedName>
        <fullName evidence="1">Uncharacterized protein</fullName>
    </submittedName>
</protein>
<comment type="caution">
    <text evidence="1">The sequence shown here is derived from an EMBL/GenBank/DDBJ whole genome shotgun (WGS) entry which is preliminary data.</text>
</comment>
<dbReference type="Proteomes" id="UP001140562">
    <property type="component" value="Unassembled WGS sequence"/>
</dbReference>
<reference evidence="1" key="1">
    <citation type="submission" date="2022-10" db="EMBL/GenBank/DDBJ databases">
        <title>Tapping the CABI collections for fungal endophytes: first genome assemblies for Collariella, Neodidymelliopsis, Ascochyta clinopodiicola, Didymella pomorum, Didymosphaeria variabile, Neocosmospora piperis and Neocucurbitaria cava.</title>
        <authorList>
            <person name="Hill R."/>
        </authorList>
    </citation>
    <scope>NUCLEOTIDE SEQUENCE</scope>
    <source>
        <strain evidence="1">IMI 360193</strain>
    </source>
</reference>
<organism evidence="1 2">
    <name type="scientific">Didymella glomerata</name>
    <dbReference type="NCBI Taxonomy" id="749621"/>
    <lineage>
        <taxon>Eukaryota</taxon>
        <taxon>Fungi</taxon>
        <taxon>Dikarya</taxon>
        <taxon>Ascomycota</taxon>
        <taxon>Pezizomycotina</taxon>
        <taxon>Dothideomycetes</taxon>
        <taxon>Pleosporomycetidae</taxon>
        <taxon>Pleosporales</taxon>
        <taxon>Pleosporineae</taxon>
        <taxon>Didymellaceae</taxon>
        <taxon>Didymella</taxon>
    </lineage>
</organism>
<proteinExistence type="predicted"/>
<dbReference type="OrthoDB" id="3773903at2759"/>
<accession>A0A9W8WQQ0</accession>
<gene>
    <name evidence="1" type="ORF">N0V87_009789</name>
</gene>